<keyword evidence="4" id="KW-1185">Reference proteome</keyword>
<dbReference type="InterPro" id="IPR006886">
    <property type="entry name" value="RNA_pol_III_Rpc5"/>
</dbReference>
<dbReference type="InterPro" id="IPR045576">
    <property type="entry name" value="RPC5_C"/>
</dbReference>
<dbReference type="PANTHER" id="PTHR12069:SF0">
    <property type="entry name" value="DNA-DIRECTED RNA POLYMERASE III SUBUNIT RPC5"/>
    <property type="match status" value="1"/>
</dbReference>
<dbReference type="Pfam" id="PF19725">
    <property type="entry name" value="RPC5_C"/>
    <property type="match status" value="1"/>
</dbReference>
<dbReference type="OrthoDB" id="340681at2759"/>
<dbReference type="Pfam" id="PF04801">
    <property type="entry name" value="RPC5"/>
    <property type="match status" value="1"/>
</dbReference>
<evidence type="ECO:0000256" key="1">
    <source>
        <dbReference type="SAM" id="MobiDB-lite"/>
    </source>
</evidence>
<dbReference type="GO" id="GO:0005666">
    <property type="term" value="C:RNA polymerase III complex"/>
    <property type="evidence" value="ECO:0007669"/>
    <property type="project" value="TreeGrafter"/>
</dbReference>
<feature type="compositionally biased region" description="Basic residues" evidence="1">
    <location>
        <begin position="457"/>
        <end position="474"/>
    </location>
</feature>
<organism evidence="3 4">
    <name type="scientific">Mytilus coruscus</name>
    <name type="common">Sea mussel</name>
    <dbReference type="NCBI Taxonomy" id="42192"/>
    <lineage>
        <taxon>Eukaryota</taxon>
        <taxon>Metazoa</taxon>
        <taxon>Spiralia</taxon>
        <taxon>Lophotrochozoa</taxon>
        <taxon>Mollusca</taxon>
        <taxon>Bivalvia</taxon>
        <taxon>Autobranchia</taxon>
        <taxon>Pteriomorphia</taxon>
        <taxon>Mytilida</taxon>
        <taxon>Mytiloidea</taxon>
        <taxon>Mytilidae</taxon>
        <taxon>Mytilinae</taxon>
        <taxon>Mytilus</taxon>
    </lineage>
</organism>
<accession>A0A6J8B9V5</accession>
<gene>
    <name evidence="3" type="ORF">MCOR_16627</name>
</gene>
<protein>
    <submittedName>
        <fullName evidence="3">RPC5</fullName>
    </submittedName>
</protein>
<evidence type="ECO:0000259" key="2">
    <source>
        <dbReference type="Pfam" id="PF19725"/>
    </source>
</evidence>
<feature type="region of interest" description="Disordered" evidence="1">
    <location>
        <begin position="440"/>
        <end position="501"/>
    </location>
</feature>
<dbReference type="Proteomes" id="UP000507470">
    <property type="component" value="Unassembled WGS sequence"/>
</dbReference>
<evidence type="ECO:0000313" key="4">
    <source>
        <dbReference type="Proteomes" id="UP000507470"/>
    </source>
</evidence>
<dbReference type="EMBL" id="CACVKT020002931">
    <property type="protein sequence ID" value="CAC5380675.1"/>
    <property type="molecule type" value="Genomic_DNA"/>
</dbReference>
<name>A0A6J8B9V5_MYTCO</name>
<dbReference type="GO" id="GO:0042797">
    <property type="term" value="P:tRNA transcription by RNA polymerase III"/>
    <property type="evidence" value="ECO:0007669"/>
    <property type="project" value="TreeGrafter"/>
</dbReference>
<proteinExistence type="predicted"/>
<evidence type="ECO:0000313" key="3">
    <source>
        <dbReference type="EMBL" id="CAC5380675.1"/>
    </source>
</evidence>
<dbReference type="PANTHER" id="PTHR12069">
    <property type="entry name" value="DNA-DIRECTED RNA POLYMERASES III 80 KDA POLYPEPTIDE RNA POLYMERASE III SUBUNIT 5"/>
    <property type="match status" value="1"/>
</dbReference>
<feature type="domain" description="DNA-directed RNA polymerase III subunit RPC5 C-terminal" evidence="2">
    <location>
        <begin position="482"/>
        <end position="689"/>
    </location>
</feature>
<feature type="compositionally biased region" description="Basic and acidic residues" evidence="1">
    <location>
        <begin position="479"/>
        <end position="493"/>
    </location>
</feature>
<dbReference type="AlphaFoldDB" id="A0A6J8B9V5"/>
<reference evidence="3 4" key="1">
    <citation type="submission" date="2020-06" db="EMBL/GenBank/DDBJ databases">
        <authorList>
            <person name="Li R."/>
            <person name="Bekaert M."/>
        </authorList>
    </citation>
    <scope>NUCLEOTIDE SEQUENCE [LARGE SCALE GENOMIC DNA]</scope>
    <source>
        <strain evidence="4">wild</strain>
    </source>
</reference>
<sequence length="693" mass="78786">MSDEEDDPIEHEIDVYLSKSLSDNLFLLQYPIRPAHLNYDKIEHLAARVKPQQKKVEFDLAVNTSSTYYAKSKGEQIALNVDGSSRGDQGGFYRSDKMDKQILTSSPCSGDIGRYGVGVFKDGELHLSPLHAVVQMRPSFNYLDKADDKIKTEAAAREAAGDMSQDEEDEAKPVTMKFARQETEEAKARRMRSYGYLQKKRNEESWIHLEYHGVNSDLAEAERSQLHASKEEEVSEFCVKPDEYLKMLMPPSSETESEKPAMPSNVLSLIQLRTMPLADQVKTLLTNAKVITFSQLITLLPQGTDPGAALRSLHQVAVLVQGCWVVKSEILYPKEACSPHSGVSGEHLSKGRDYVMWRFTQSRVVTRKDIASVVKLPAEDVKDILEQMSRIRANCGWEFLFQYDHDFVSRNPEIVHRQKAFWDSKYQILCKQLKIPKEHEKKFKDKDSGIPGLDKPTRRRRNSSKGSPRRKRTLSGRSVSDHSDIEPDIKMDSENSADEDIPTHHEPMEVAEVNHVTNGSNIPSLTNCDKAISKPVSKKFDEKRTELLNFVCEKLQSRFILSINELRRLLNIRLTQCSAGYILNCEITDQMLEEALDESGSLKLENMWPPGTPEESLYALTFTGDKLDPVRKVLLSMFTTTYKTTRKFFIKKVKEETDIDLTENDAKLLLSDYCINKGKGVTWYLKGTLIPDS</sequence>